<dbReference type="SUPFAM" id="SSF53254">
    <property type="entry name" value="Phosphoglycerate mutase-like"/>
    <property type="match status" value="1"/>
</dbReference>
<dbReference type="CDD" id="cd07067">
    <property type="entry name" value="HP_PGM_like"/>
    <property type="match status" value="1"/>
</dbReference>
<dbReference type="InterPro" id="IPR050275">
    <property type="entry name" value="PGM_Phosphatase"/>
</dbReference>
<evidence type="ECO:0000313" key="1">
    <source>
        <dbReference type="EMBL" id="QUX24929.1"/>
    </source>
</evidence>
<dbReference type="RefSeq" id="WP_220560399.1">
    <property type="nucleotide sequence ID" value="NZ_CP074133.1"/>
</dbReference>
<dbReference type="InterPro" id="IPR013078">
    <property type="entry name" value="His_Pase_superF_clade-1"/>
</dbReference>
<proteinExistence type="predicted"/>
<reference evidence="1 2" key="1">
    <citation type="submission" date="2021-05" db="EMBL/GenBank/DDBJ databases">
        <title>Direct Submission.</title>
        <authorList>
            <person name="Li K."/>
            <person name="Gao J."/>
        </authorList>
    </citation>
    <scope>NUCLEOTIDE SEQUENCE [LARGE SCALE GENOMIC DNA]</scope>
    <source>
        <strain evidence="1 2">Mg02</strain>
    </source>
</reference>
<organism evidence="1 2">
    <name type="scientific">Nocardiopsis changdeensis</name>
    <dbReference type="NCBI Taxonomy" id="2831969"/>
    <lineage>
        <taxon>Bacteria</taxon>
        <taxon>Bacillati</taxon>
        <taxon>Actinomycetota</taxon>
        <taxon>Actinomycetes</taxon>
        <taxon>Streptosporangiales</taxon>
        <taxon>Nocardiopsidaceae</taxon>
        <taxon>Nocardiopsis</taxon>
    </lineage>
</organism>
<dbReference type="Pfam" id="PF00300">
    <property type="entry name" value="His_Phos_1"/>
    <property type="match status" value="1"/>
</dbReference>
<name>A0ABX8BUP6_9ACTN</name>
<accession>A0ABX8BUP6</accession>
<sequence length="198" mass="21610">MGVLVLVRHGQTEWSKGHRHTGLTDVPLTREGERQAEALRPLLADRGIGWVITSPLSRAARTAELAGLAVTRTDPDLREWDYGGYEGVTTEEIRRERPGWYLWRDGVVPGDTGHPGEQVEEVAARVDRVLAPLAAEVGDPGAADTVLVAHGHVLRVLTARWLGLEGREGALFRLGTGAVCTLDREHGRPVISSWNLVP</sequence>
<dbReference type="PANTHER" id="PTHR48100:SF15">
    <property type="entry name" value="SEDOHEPTULOSE 1,7-BISPHOSPHATASE"/>
    <property type="match status" value="1"/>
</dbReference>
<dbReference type="InterPro" id="IPR029033">
    <property type="entry name" value="His_PPase_superfam"/>
</dbReference>
<keyword evidence="2" id="KW-1185">Reference proteome</keyword>
<dbReference type="Gene3D" id="3.40.50.1240">
    <property type="entry name" value="Phosphoglycerate mutase-like"/>
    <property type="match status" value="1"/>
</dbReference>
<dbReference type="SMART" id="SM00855">
    <property type="entry name" value="PGAM"/>
    <property type="match status" value="1"/>
</dbReference>
<evidence type="ECO:0000313" key="2">
    <source>
        <dbReference type="Proteomes" id="UP000676079"/>
    </source>
</evidence>
<dbReference type="EMBL" id="CP074133">
    <property type="protein sequence ID" value="QUX24929.1"/>
    <property type="molecule type" value="Genomic_DNA"/>
</dbReference>
<dbReference type="Proteomes" id="UP000676079">
    <property type="component" value="Chromosome"/>
</dbReference>
<gene>
    <name evidence="1" type="ORF">KGD84_12060</name>
</gene>
<dbReference type="PANTHER" id="PTHR48100">
    <property type="entry name" value="BROAD-SPECIFICITY PHOSPHATASE YOR283W-RELATED"/>
    <property type="match status" value="1"/>
</dbReference>
<protein>
    <submittedName>
        <fullName evidence="1">Histidine phosphatase family protein</fullName>
    </submittedName>
</protein>
<dbReference type="PIRSF" id="PIRSF000709">
    <property type="entry name" value="6PFK_2-Ptase"/>
    <property type="match status" value="1"/>
</dbReference>